<evidence type="ECO:0000313" key="5">
    <source>
        <dbReference type="EMBL" id="MBB5685540.1"/>
    </source>
</evidence>
<evidence type="ECO:0000256" key="3">
    <source>
        <dbReference type="ARBA" id="ARBA00022691"/>
    </source>
</evidence>
<evidence type="ECO:0000259" key="4">
    <source>
        <dbReference type="Pfam" id="PF13649"/>
    </source>
</evidence>
<dbReference type="InterPro" id="IPR029063">
    <property type="entry name" value="SAM-dependent_MTases_sf"/>
</dbReference>
<evidence type="ECO:0000256" key="2">
    <source>
        <dbReference type="ARBA" id="ARBA00022679"/>
    </source>
</evidence>
<name>A0A7W9AH10_9SPHN</name>
<gene>
    <name evidence="5" type="ORF">FHS49_001548</name>
</gene>
<dbReference type="GO" id="GO:0032259">
    <property type="term" value="P:methylation"/>
    <property type="evidence" value="ECO:0007669"/>
    <property type="project" value="UniProtKB-KW"/>
</dbReference>
<keyword evidence="1 5" id="KW-0489">Methyltransferase</keyword>
<accession>A0A7W9AH10</accession>
<dbReference type="CDD" id="cd02440">
    <property type="entry name" value="AdoMet_MTases"/>
    <property type="match status" value="1"/>
</dbReference>
<dbReference type="PANTHER" id="PTHR43464:SF19">
    <property type="entry name" value="UBIQUINONE BIOSYNTHESIS O-METHYLTRANSFERASE, MITOCHONDRIAL"/>
    <property type="match status" value="1"/>
</dbReference>
<evidence type="ECO:0000256" key="1">
    <source>
        <dbReference type="ARBA" id="ARBA00022603"/>
    </source>
</evidence>
<dbReference type="EMBL" id="JACIJC010000002">
    <property type="protein sequence ID" value="MBB5685540.1"/>
    <property type="molecule type" value="Genomic_DNA"/>
</dbReference>
<comment type="caution">
    <text evidence="5">The sequence shown here is derived from an EMBL/GenBank/DDBJ whole genome shotgun (WGS) entry which is preliminary data.</text>
</comment>
<dbReference type="AlphaFoldDB" id="A0A7W9AH10"/>
<sequence length="281" mass="29998">MKASSTQANQAQSALWNTRAGAAWVAQQALLDRLFLPFEHMLTQIAQDSGASQILDIGCGAGATTLAVAQSLAASGHCTGVDISLPLIEAARRRAQARHIAAAFLADDAQTHPFQPQGFDGVISRFGVMFFDDPEAAFANLRRAVCPGASLTFIAWRGRDENPFMTAAERAADRWLPQLDVMDATAPGQFAFADAARVRGILSGAWLDIDIQPLDVPCALSEADLHTYALGMGRVGVRLPDLADPLRATVSDAILQAYARYMSAGMAHFTAACWLVRARAG</sequence>
<dbReference type="Proteomes" id="UP000549617">
    <property type="component" value="Unassembled WGS sequence"/>
</dbReference>
<feature type="domain" description="Methyltransferase" evidence="4">
    <location>
        <begin position="54"/>
        <end position="148"/>
    </location>
</feature>
<keyword evidence="3" id="KW-0949">S-adenosyl-L-methionine</keyword>
<reference evidence="5 6" key="1">
    <citation type="submission" date="2020-08" db="EMBL/GenBank/DDBJ databases">
        <title>Genomic Encyclopedia of Type Strains, Phase IV (KMG-IV): sequencing the most valuable type-strain genomes for metagenomic binning, comparative biology and taxonomic classification.</title>
        <authorList>
            <person name="Goeker M."/>
        </authorList>
    </citation>
    <scope>NUCLEOTIDE SEQUENCE [LARGE SCALE GENOMIC DNA]</scope>
    <source>
        <strain evidence="5 6">DSM 25079</strain>
    </source>
</reference>
<dbReference type="GO" id="GO:0008168">
    <property type="term" value="F:methyltransferase activity"/>
    <property type="evidence" value="ECO:0007669"/>
    <property type="project" value="UniProtKB-KW"/>
</dbReference>
<dbReference type="Gene3D" id="3.40.50.150">
    <property type="entry name" value="Vaccinia Virus protein VP39"/>
    <property type="match status" value="1"/>
</dbReference>
<protein>
    <submittedName>
        <fullName evidence="5">SAM-dependent methyltransferase</fullName>
    </submittedName>
</protein>
<dbReference type="SUPFAM" id="SSF53335">
    <property type="entry name" value="S-adenosyl-L-methionine-dependent methyltransferases"/>
    <property type="match status" value="1"/>
</dbReference>
<organism evidence="5 6">
    <name type="scientific">Sphingobium boeckii</name>
    <dbReference type="NCBI Taxonomy" id="1082345"/>
    <lineage>
        <taxon>Bacteria</taxon>
        <taxon>Pseudomonadati</taxon>
        <taxon>Pseudomonadota</taxon>
        <taxon>Alphaproteobacteria</taxon>
        <taxon>Sphingomonadales</taxon>
        <taxon>Sphingomonadaceae</taxon>
        <taxon>Sphingobium</taxon>
    </lineage>
</organism>
<keyword evidence="2 5" id="KW-0808">Transferase</keyword>
<dbReference type="PANTHER" id="PTHR43464">
    <property type="entry name" value="METHYLTRANSFERASE"/>
    <property type="match status" value="1"/>
</dbReference>
<dbReference type="RefSeq" id="WP_184016948.1">
    <property type="nucleotide sequence ID" value="NZ_JACIJC010000002.1"/>
</dbReference>
<proteinExistence type="predicted"/>
<keyword evidence="6" id="KW-1185">Reference proteome</keyword>
<dbReference type="InterPro" id="IPR041698">
    <property type="entry name" value="Methyltransf_25"/>
</dbReference>
<evidence type="ECO:0000313" key="6">
    <source>
        <dbReference type="Proteomes" id="UP000549617"/>
    </source>
</evidence>
<dbReference type="Pfam" id="PF13649">
    <property type="entry name" value="Methyltransf_25"/>
    <property type="match status" value="1"/>
</dbReference>